<evidence type="ECO:0000313" key="3">
    <source>
        <dbReference type="EMBL" id="WCZ39697.1"/>
    </source>
</evidence>
<feature type="transmembrane region" description="Helical" evidence="2">
    <location>
        <begin position="433"/>
        <end position="453"/>
    </location>
</feature>
<proteinExistence type="predicted"/>
<keyword evidence="2" id="KW-0812">Transmembrane</keyword>
<evidence type="ECO:0008006" key="5">
    <source>
        <dbReference type="Google" id="ProtNLM"/>
    </source>
</evidence>
<feature type="transmembrane region" description="Helical" evidence="2">
    <location>
        <begin position="54"/>
        <end position="72"/>
    </location>
</feature>
<feature type="compositionally biased region" description="Acidic residues" evidence="1">
    <location>
        <begin position="11"/>
        <end position="21"/>
    </location>
</feature>
<protein>
    <recommendedName>
        <fullName evidence="5">Chemotaxis methyl-accepting receptor HlyB-like 4HB MCP domain-containing protein</fullName>
    </recommendedName>
</protein>
<feature type="region of interest" description="Disordered" evidence="1">
    <location>
        <begin position="1"/>
        <end position="22"/>
    </location>
</feature>
<evidence type="ECO:0000256" key="1">
    <source>
        <dbReference type="SAM" id="MobiDB-lite"/>
    </source>
</evidence>
<evidence type="ECO:0000256" key="2">
    <source>
        <dbReference type="SAM" id="Phobius"/>
    </source>
</evidence>
<feature type="transmembrane region" description="Helical" evidence="2">
    <location>
        <begin position="264"/>
        <end position="283"/>
    </location>
</feature>
<dbReference type="RefSeq" id="WP_052333887.1">
    <property type="nucleotide sequence ID" value="NZ_CBYN010000183.1"/>
</dbReference>
<dbReference type="Proteomes" id="UP001218071">
    <property type="component" value="Chromosome"/>
</dbReference>
<evidence type="ECO:0000313" key="4">
    <source>
        <dbReference type="Proteomes" id="UP001218071"/>
    </source>
</evidence>
<keyword evidence="2" id="KW-0472">Membrane</keyword>
<name>A0ABY7ULW6_9CORY</name>
<keyword evidence="4" id="KW-1185">Reference proteome</keyword>
<reference evidence="3 4" key="1">
    <citation type="submission" date="2020-10" db="EMBL/GenBank/DDBJ databases">
        <title>Complete genome sequence of Corynebacterium jeddahense DSM 45997, type strain of Corynebacterium jeddahense.</title>
        <authorList>
            <person name="Busche T."/>
            <person name="Kalinowski J."/>
            <person name="Ruckert C."/>
        </authorList>
    </citation>
    <scope>NUCLEOTIDE SEQUENCE [LARGE SCALE GENOMIC DNA]</scope>
    <source>
        <strain evidence="3 4">DSM 45997</strain>
    </source>
</reference>
<accession>A0ABY7ULW6</accession>
<gene>
    <name evidence="3" type="ORF">CJEDD_10635</name>
</gene>
<keyword evidence="2" id="KW-1133">Transmembrane helix</keyword>
<dbReference type="EMBL" id="CP063194">
    <property type="protein sequence ID" value="WCZ39697.1"/>
    <property type="molecule type" value="Genomic_DNA"/>
</dbReference>
<feature type="transmembrane region" description="Helical" evidence="2">
    <location>
        <begin position="232"/>
        <end position="252"/>
    </location>
</feature>
<organism evidence="3 4">
    <name type="scientific">Corynebacterium jeddahense</name>
    <dbReference type="NCBI Taxonomy" id="1414719"/>
    <lineage>
        <taxon>Bacteria</taxon>
        <taxon>Bacillati</taxon>
        <taxon>Actinomycetota</taxon>
        <taxon>Actinomycetes</taxon>
        <taxon>Mycobacteriales</taxon>
        <taxon>Corynebacteriaceae</taxon>
        <taxon>Corynebacterium</taxon>
    </lineage>
</organism>
<sequence length="461" mass="49910">MVTQLETSPESSEDSWLDELESPPRRSLHGVLHGRRPVRASSRSVFIHTTPGQIIAVMVVLTVMLLAAGLSLSQSMYNRNHALDTVREATEPMSASAHLLSASLMRADTIAAGAFVQPGPLSQEDVQAYTASVEQAASSAAEIYKGAVQAHSASSERIEELVLDIQRDLPVYAGLNERAKVNQRMGNPVGVAYMSEASAIMRTRMLVAASEINELTRADVAEEMRRLSQPQWASLAGLAAALCALVVAQWWLWRVFRRRLNRGFLAATLAVVVALAWVGVSNYQSWRSGSVGYERAAQPWEELTAARIEALETRTDETFALLRRQSATPSSREFDEVSATVTTAIEDAERVGASSSLVDGARAHLGAWSSEHAQLVEALDTGSYDRAAALLDPRGGAGEAPFRALDSALSQLISESREATRAYIDDSLNATRLVSLVVAVLSILAVLCIWAGIRPRLGEYL</sequence>